<evidence type="ECO:0000313" key="3">
    <source>
        <dbReference type="EMBL" id="MFD2628755.1"/>
    </source>
</evidence>
<organism evidence="3 4">
    <name type="scientific">Oceanobacillus kapialis</name>
    <dbReference type="NCBI Taxonomy" id="481353"/>
    <lineage>
        <taxon>Bacteria</taxon>
        <taxon>Bacillati</taxon>
        <taxon>Bacillota</taxon>
        <taxon>Bacilli</taxon>
        <taxon>Bacillales</taxon>
        <taxon>Bacillaceae</taxon>
        <taxon>Oceanobacillus</taxon>
    </lineage>
</organism>
<dbReference type="Gene3D" id="1.10.260.40">
    <property type="entry name" value="lambda repressor-like DNA-binding domains"/>
    <property type="match status" value="1"/>
</dbReference>
<comment type="caution">
    <text evidence="3">The sequence shown here is derived from an EMBL/GenBank/DDBJ whole genome shotgun (WGS) entry which is preliminary data.</text>
</comment>
<dbReference type="PROSITE" id="PS50943">
    <property type="entry name" value="HTH_CROC1"/>
    <property type="match status" value="1"/>
</dbReference>
<keyword evidence="1" id="KW-0238">DNA-binding</keyword>
<accession>A0ABW5Q045</accession>
<reference evidence="4" key="1">
    <citation type="journal article" date="2019" name="Int. J. Syst. Evol. Microbiol.">
        <title>The Global Catalogue of Microorganisms (GCM) 10K type strain sequencing project: providing services to taxonomists for standard genome sequencing and annotation.</title>
        <authorList>
            <consortium name="The Broad Institute Genomics Platform"/>
            <consortium name="The Broad Institute Genome Sequencing Center for Infectious Disease"/>
            <person name="Wu L."/>
            <person name="Ma J."/>
        </authorList>
    </citation>
    <scope>NUCLEOTIDE SEQUENCE [LARGE SCALE GENOMIC DNA]</scope>
    <source>
        <strain evidence="4">TISTR 1858</strain>
    </source>
</reference>
<proteinExistence type="predicted"/>
<evidence type="ECO:0000259" key="2">
    <source>
        <dbReference type="PROSITE" id="PS50943"/>
    </source>
</evidence>
<protein>
    <submittedName>
        <fullName evidence="3">Helix-turn-helix domain-containing protein</fullName>
    </submittedName>
</protein>
<dbReference type="SMART" id="SM00530">
    <property type="entry name" value="HTH_XRE"/>
    <property type="match status" value="1"/>
</dbReference>
<feature type="domain" description="HTH cro/C1-type" evidence="2">
    <location>
        <begin position="7"/>
        <end position="59"/>
    </location>
</feature>
<sequence length="111" mass="13262">MTTFERVKKLCKKHGITIVQLEDKVGFGRNSMYSWKRNRPSSEKLEKVADYFNVSIDYLLGRTENPHLPDQEEDIHTIAAHHEGEEWTEEELEEIKRFKEFVKLKRRQQGE</sequence>
<name>A0ABW5Q045_9BACI</name>
<dbReference type="RefSeq" id="WP_379561498.1">
    <property type="nucleotide sequence ID" value="NZ_JBHUMX010000019.1"/>
</dbReference>
<dbReference type="InterPro" id="IPR010982">
    <property type="entry name" value="Lambda_DNA-bd_dom_sf"/>
</dbReference>
<gene>
    <name evidence="3" type="ORF">ACFSUN_08130</name>
</gene>
<keyword evidence="4" id="KW-1185">Reference proteome</keyword>
<evidence type="ECO:0000256" key="1">
    <source>
        <dbReference type="ARBA" id="ARBA00023125"/>
    </source>
</evidence>
<dbReference type="Proteomes" id="UP001597451">
    <property type="component" value="Unassembled WGS sequence"/>
</dbReference>
<evidence type="ECO:0000313" key="4">
    <source>
        <dbReference type="Proteomes" id="UP001597451"/>
    </source>
</evidence>
<dbReference type="Pfam" id="PF01381">
    <property type="entry name" value="HTH_3"/>
    <property type="match status" value="1"/>
</dbReference>
<dbReference type="SUPFAM" id="SSF47413">
    <property type="entry name" value="lambda repressor-like DNA-binding domains"/>
    <property type="match status" value="1"/>
</dbReference>
<dbReference type="InterPro" id="IPR001387">
    <property type="entry name" value="Cro/C1-type_HTH"/>
</dbReference>
<dbReference type="PANTHER" id="PTHR46558:SF11">
    <property type="entry name" value="HTH-TYPE TRANSCRIPTIONAL REGULATOR XRE"/>
    <property type="match status" value="1"/>
</dbReference>
<dbReference type="EMBL" id="JBHUMX010000019">
    <property type="protein sequence ID" value="MFD2628755.1"/>
    <property type="molecule type" value="Genomic_DNA"/>
</dbReference>
<dbReference type="CDD" id="cd00093">
    <property type="entry name" value="HTH_XRE"/>
    <property type="match status" value="1"/>
</dbReference>
<dbReference type="PANTHER" id="PTHR46558">
    <property type="entry name" value="TRACRIPTIONAL REGULATORY PROTEIN-RELATED-RELATED"/>
    <property type="match status" value="1"/>
</dbReference>